<evidence type="ECO:0000256" key="8">
    <source>
        <dbReference type="ARBA" id="ARBA00022842"/>
    </source>
</evidence>
<dbReference type="GO" id="GO:0006015">
    <property type="term" value="P:5-phosphoribose 1-diphosphate biosynthetic process"/>
    <property type="evidence" value="ECO:0007669"/>
    <property type="project" value="TreeGrafter"/>
</dbReference>
<evidence type="ECO:0000313" key="11">
    <source>
        <dbReference type="EMBL" id="KRN75502.1"/>
    </source>
</evidence>
<dbReference type="Pfam" id="PF13793">
    <property type="entry name" value="Pribosyltran_N"/>
    <property type="match status" value="1"/>
</dbReference>
<keyword evidence="6" id="KW-0418">Kinase</keyword>
<evidence type="ECO:0000256" key="2">
    <source>
        <dbReference type="ARBA" id="ARBA00022679"/>
    </source>
</evidence>
<evidence type="ECO:0000256" key="9">
    <source>
        <dbReference type="ARBA" id="ARBA00049535"/>
    </source>
</evidence>
<dbReference type="InterPro" id="IPR029057">
    <property type="entry name" value="PRTase-like"/>
</dbReference>
<gene>
    <name evidence="11" type="ORF">IV73_GL000672</name>
</gene>
<dbReference type="AlphaFoldDB" id="A0A0R2JDS9"/>
<dbReference type="EMBL" id="JQBP01000002">
    <property type="protein sequence ID" value="KRN75502.1"/>
    <property type="molecule type" value="Genomic_DNA"/>
</dbReference>
<keyword evidence="4" id="KW-0545">Nucleotide biosynthesis</keyword>
<name>A0A0R2JDS9_9LACO</name>
<comment type="catalytic activity">
    <reaction evidence="9">
        <text>D-ribose 5-phosphate + ATP = 5-phospho-alpha-D-ribose 1-diphosphate + AMP + H(+)</text>
        <dbReference type="Rhea" id="RHEA:15609"/>
        <dbReference type="ChEBI" id="CHEBI:15378"/>
        <dbReference type="ChEBI" id="CHEBI:30616"/>
        <dbReference type="ChEBI" id="CHEBI:58017"/>
        <dbReference type="ChEBI" id="CHEBI:78346"/>
        <dbReference type="ChEBI" id="CHEBI:456215"/>
        <dbReference type="EC" id="2.7.6.1"/>
    </reaction>
</comment>
<keyword evidence="3" id="KW-0479">Metal-binding</keyword>
<evidence type="ECO:0000256" key="6">
    <source>
        <dbReference type="ARBA" id="ARBA00022777"/>
    </source>
</evidence>
<dbReference type="GO" id="GO:0009156">
    <property type="term" value="P:ribonucleoside monophosphate biosynthetic process"/>
    <property type="evidence" value="ECO:0007669"/>
    <property type="project" value="InterPro"/>
</dbReference>
<dbReference type="GO" id="GO:0004749">
    <property type="term" value="F:ribose phosphate diphosphokinase activity"/>
    <property type="evidence" value="ECO:0007669"/>
    <property type="project" value="UniProtKB-EC"/>
</dbReference>
<dbReference type="Proteomes" id="UP000051655">
    <property type="component" value="Unassembled WGS sequence"/>
</dbReference>
<dbReference type="PROSITE" id="PS00114">
    <property type="entry name" value="PRPP_SYNTHASE"/>
    <property type="match status" value="1"/>
</dbReference>
<dbReference type="GO" id="GO:0016301">
    <property type="term" value="F:kinase activity"/>
    <property type="evidence" value="ECO:0007669"/>
    <property type="project" value="UniProtKB-KW"/>
</dbReference>
<proteinExistence type="predicted"/>
<accession>A0A0R2JDS9</accession>
<evidence type="ECO:0000259" key="10">
    <source>
        <dbReference type="Pfam" id="PF13793"/>
    </source>
</evidence>
<dbReference type="SMART" id="SM01400">
    <property type="entry name" value="Pribosyltran_N"/>
    <property type="match status" value="1"/>
</dbReference>
<keyword evidence="8" id="KW-0460">Magnesium</keyword>
<dbReference type="Gene3D" id="3.40.50.2020">
    <property type="match status" value="2"/>
</dbReference>
<keyword evidence="12" id="KW-1185">Reference proteome</keyword>
<dbReference type="CDD" id="cd06223">
    <property type="entry name" value="PRTases_typeI"/>
    <property type="match status" value="1"/>
</dbReference>
<dbReference type="PANTHER" id="PTHR10210">
    <property type="entry name" value="RIBOSE-PHOSPHATE DIPHOSPHOKINASE FAMILY MEMBER"/>
    <property type="match status" value="1"/>
</dbReference>
<feature type="domain" description="Ribose-phosphate pyrophosphokinase N-terminal" evidence="10">
    <location>
        <begin position="10"/>
        <end position="126"/>
    </location>
</feature>
<keyword evidence="2" id="KW-0808">Transferase</keyword>
<dbReference type="GO" id="GO:0005524">
    <property type="term" value="F:ATP binding"/>
    <property type="evidence" value="ECO:0007669"/>
    <property type="project" value="UniProtKB-KW"/>
</dbReference>
<dbReference type="GO" id="GO:0005737">
    <property type="term" value="C:cytoplasm"/>
    <property type="evidence" value="ECO:0007669"/>
    <property type="project" value="TreeGrafter"/>
</dbReference>
<dbReference type="InterPro" id="IPR000836">
    <property type="entry name" value="PRTase_dom"/>
</dbReference>
<evidence type="ECO:0000256" key="4">
    <source>
        <dbReference type="ARBA" id="ARBA00022727"/>
    </source>
</evidence>
<organism evidence="11 12">
    <name type="scientific">Weissella kandleri</name>
    <dbReference type="NCBI Taxonomy" id="1616"/>
    <lineage>
        <taxon>Bacteria</taxon>
        <taxon>Bacillati</taxon>
        <taxon>Bacillota</taxon>
        <taxon>Bacilli</taxon>
        <taxon>Lactobacillales</taxon>
        <taxon>Lactobacillaceae</taxon>
        <taxon>Weissella</taxon>
    </lineage>
</organism>
<evidence type="ECO:0000256" key="1">
    <source>
        <dbReference type="ARBA" id="ARBA00013247"/>
    </source>
</evidence>
<dbReference type="FunFam" id="3.40.50.2020:FF:000007">
    <property type="entry name" value="Ribose-phosphate pyrophosphokinase"/>
    <property type="match status" value="1"/>
</dbReference>
<dbReference type="EC" id="2.7.6.1" evidence="1"/>
<reference evidence="11 12" key="1">
    <citation type="journal article" date="2015" name="Genome Announc.">
        <title>Expanding the biotechnology potential of lactobacilli through comparative genomics of 213 strains and associated genera.</title>
        <authorList>
            <person name="Sun Z."/>
            <person name="Harris H.M."/>
            <person name="McCann A."/>
            <person name="Guo C."/>
            <person name="Argimon S."/>
            <person name="Zhang W."/>
            <person name="Yang X."/>
            <person name="Jeffery I.B."/>
            <person name="Cooney J.C."/>
            <person name="Kagawa T.F."/>
            <person name="Liu W."/>
            <person name="Song Y."/>
            <person name="Salvetti E."/>
            <person name="Wrobel A."/>
            <person name="Rasinkangas P."/>
            <person name="Parkhill J."/>
            <person name="Rea M.C."/>
            <person name="O'Sullivan O."/>
            <person name="Ritari J."/>
            <person name="Douillard F.P."/>
            <person name="Paul Ross R."/>
            <person name="Yang R."/>
            <person name="Briner A.E."/>
            <person name="Felis G.E."/>
            <person name="de Vos W.M."/>
            <person name="Barrangou R."/>
            <person name="Klaenhammer T.R."/>
            <person name="Caufield P.W."/>
            <person name="Cui Y."/>
            <person name="Zhang H."/>
            <person name="O'Toole P.W."/>
        </authorList>
    </citation>
    <scope>NUCLEOTIDE SEQUENCE [LARGE SCALE GENOMIC DNA]</scope>
    <source>
        <strain evidence="11 12">DSM 20593</strain>
    </source>
</reference>
<dbReference type="GO" id="GO:0002189">
    <property type="term" value="C:ribose phosphate diphosphokinase complex"/>
    <property type="evidence" value="ECO:0007669"/>
    <property type="project" value="TreeGrafter"/>
</dbReference>
<protein>
    <recommendedName>
        <fullName evidence="1">ribose-phosphate diphosphokinase</fullName>
        <ecNumber evidence="1">2.7.6.1</ecNumber>
    </recommendedName>
</protein>
<evidence type="ECO:0000256" key="7">
    <source>
        <dbReference type="ARBA" id="ARBA00022840"/>
    </source>
</evidence>
<keyword evidence="7" id="KW-0067">ATP-binding</keyword>
<dbReference type="PANTHER" id="PTHR10210:SF41">
    <property type="entry name" value="RIBOSE-PHOSPHATE PYROPHOSPHOKINASE 1, CHLOROPLASTIC"/>
    <property type="match status" value="1"/>
</dbReference>
<dbReference type="Pfam" id="PF14572">
    <property type="entry name" value="Pribosyl_synth"/>
    <property type="match status" value="1"/>
</dbReference>
<dbReference type="PATRIC" id="fig|1616.3.peg.690"/>
<evidence type="ECO:0000256" key="5">
    <source>
        <dbReference type="ARBA" id="ARBA00022741"/>
    </source>
</evidence>
<evidence type="ECO:0000313" key="12">
    <source>
        <dbReference type="Proteomes" id="UP000051655"/>
    </source>
</evidence>
<dbReference type="InterPro" id="IPR000842">
    <property type="entry name" value="PRib_PP_synth_CS"/>
</dbReference>
<dbReference type="NCBIfam" id="NF002320">
    <property type="entry name" value="PRK01259.1"/>
    <property type="match status" value="1"/>
</dbReference>
<dbReference type="RefSeq" id="WP_201781073.1">
    <property type="nucleotide sequence ID" value="NZ_JQBP01000002.1"/>
</dbReference>
<dbReference type="GO" id="GO:0000287">
    <property type="term" value="F:magnesium ion binding"/>
    <property type="evidence" value="ECO:0007669"/>
    <property type="project" value="InterPro"/>
</dbReference>
<comment type="caution">
    <text evidence="11">The sequence shown here is derived from an EMBL/GenBank/DDBJ whole genome shotgun (WGS) entry which is preliminary data.</text>
</comment>
<dbReference type="NCBIfam" id="TIGR01251">
    <property type="entry name" value="ribP_PPkin"/>
    <property type="match status" value="1"/>
</dbReference>
<evidence type="ECO:0000256" key="3">
    <source>
        <dbReference type="ARBA" id="ARBA00022723"/>
    </source>
</evidence>
<sequence>MEDGSVEHELKLIGLSTNHQLSQKIADEIGESLMPMTINQFADGEIYERIMDSVRGADVYVIAPIAGEVNDSFMEIMIVVDALRRASAHQINLVLPYFGYVRQDRKTKSREPITAKMVSSLIEMNGVARVLAVDLHADQVQGFFDIPVDQLLAAPLLTEYFFERNFDLEDLVVFAPDHNGAGRARQFASILGTNWGVINDRAVEEDIKNPNGIVGEVAGKRVLVVDDIIDTGKRMTRSAQALRYAGANEVYVAATHGVFSEGSVERLADCPEVERVIVTDSVDIPAEKHFNKLEVVTVAPLIAAAIERIHEDRELSGLLRSRHNPDIKI</sequence>
<keyword evidence="5" id="KW-0547">Nucleotide-binding</keyword>
<dbReference type="InterPro" id="IPR029099">
    <property type="entry name" value="Pribosyltran_N"/>
</dbReference>
<dbReference type="STRING" id="1616.IV73_GL000672"/>
<dbReference type="InterPro" id="IPR005946">
    <property type="entry name" value="Rib-P_diPkinase"/>
</dbReference>
<dbReference type="SUPFAM" id="SSF53271">
    <property type="entry name" value="PRTase-like"/>
    <property type="match status" value="1"/>
</dbReference>
<dbReference type="GO" id="GO:0006164">
    <property type="term" value="P:purine nucleotide biosynthetic process"/>
    <property type="evidence" value="ECO:0007669"/>
    <property type="project" value="TreeGrafter"/>
</dbReference>